<sequence length="433" mass="47297">MKKKRELFHKSKEFADRILVSLKFRNFRLYFGGMCVSLVGTWIQQIAMSWLAYKLTGSVLFLAGITFMAQIPILLITPFASVFVDRFNRHSILLFTQSLSALQALLLAWLTFSGVIEIWHLMALSLALGLINALDNPARQAFYPGLVAPEHLNNAIALHSTIINGSRLIGPAIGGIIIGIAGEAFCFFINGISYLGVIIALLNMHLPPRHSRKTHPPVLTDLNEGFLYVTGHLPIRSLLLLMSIVSFFGLPLVTFIPAYVKDILNGESEMLGYMLSCIGLGSLMAALGLAARKTMVGLEKLITIHTFLLGISLSSLAFIHSPLLAALILIPAGFSIIMTVATINSLLQALADEDKRGRVMGYLAMTFTGISPLGCMALGYLEKYTRLPAIILLAGIVCILASITFEYYRPLIYKYSGPLLLGKGIKKSSPPAK</sequence>
<dbReference type="EMBL" id="ADMC01000027">
    <property type="protein sequence ID" value="EHP45994.1"/>
    <property type="molecule type" value="Genomic_DNA"/>
</dbReference>
<dbReference type="GO" id="GO:0022857">
    <property type="term" value="F:transmembrane transporter activity"/>
    <property type="evidence" value="ECO:0007669"/>
    <property type="project" value="InterPro"/>
</dbReference>
<feature type="domain" description="Major facilitator superfamily (MFS) profile" evidence="8">
    <location>
        <begin position="18"/>
        <end position="413"/>
    </location>
</feature>
<keyword evidence="5 7" id="KW-1133">Transmembrane helix</keyword>
<feature type="transmembrane region" description="Helical" evidence="7">
    <location>
        <begin position="271"/>
        <end position="289"/>
    </location>
</feature>
<dbReference type="PATRIC" id="fig|742817.3.peg.2763"/>
<evidence type="ECO:0000256" key="7">
    <source>
        <dbReference type="SAM" id="Phobius"/>
    </source>
</evidence>
<evidence type="ECO:0000256" key="1">
    <source>
        <dbReference type="ARBA" id="ARBA00004651"/>
    </source>
</evidence>
<feature type="transmembrane region" description="Helical" evidence="7">
    <location>
        <begin position="387"/>
        <end position="408"/>
    </location>
</feature>
<comment type="subcellular location">
    <subcellularLocation>
        <location evidence="1">Cell membrane</location>
        <topology evidence="1">Multi-pass membrane protein</topology>
    </subcellularLocation>
</comment>
<feature type="transmembrane region" description="Helical" evidence="7">
    <location>
        <begin position="301"/>
        <end position="319"/>
    </location>
</feature>
<dbReference type="HOGENOM" id="CLU_034180_11_2_10"/>
<dbReference type="PANTHER" id="PTHR23513:SF11">
    <property type="entry name" value="STAPHYLOFERRIN A TRANSPORTER"/>
    <property type="match status" value="1"/>
</dbReference>
<dbReference type="eggNOG" id="COG0477">
    <property type="taxonomic scope" value="Bacteria"/>
</dbReference>
<comment type="caution">
    <text evidence="9">The sequence shown here is derived from an EMBL/GenBank/DDBJ whole genome shotgun (WGS) entry which is preliminary data.</text>
</comment>
<dbReference type="GeneID" id="98070116"/>
<dbReference type="Gene3D" id="1.20.1250.20">
    <property type="entry name" value="MFS general substrate transporter like domains"/>
    <property type="match status" value="1"/>
</dbReference>
<dbReference type="PANTHER" id="PTHR23513">
    <property type="entry name" value="INTEGRAL MEMBRANE EFFLUX PROTEIN-RELATED"/>
    <property type="match status" value="1"/>
</dbReference>
<feature type="transmembrane region" description="Helical" evidence="7">
    <location>
        <begin position="325"/>
        <end position="347"/>
    </location>
</feature>
<dbReference type="STRING" id="742817.HMPREF9449_02580"/>
<dbReference type="InterPro" id="IPR036259">
    <property type="entry name" value="MFS_trans_sf"/>
</dbReference>
<evidence type="ECO:0000259" key="8">
    <source>
        <dbReference type="PROSITE" id="PS50850"/>
    </source>
</evidence>
<dbReference type="InterPro" id="IPR010290">
    <property type="entry name" value="TM_effector"/>
</dbReference>
<dbReference type="PROSITE" id="PS50850">
    <property type="entry name" value="MFS"/>
    <property type="match status" value="1"/>
</dbReference>
<dbReference type="Pfam" id="PF05977">
    <property type="entry name" value="MFS_3"/>
    <property type="match status" value="1"/>
</dbReference>
<keyword evidence="3" id="KW-1003">Cell membrane</keyword>
<keyword evidence="4 7" id="KW-0812">Transmembrane</keyword>
<evidence type="ECO:0000256" key="5">
    <source>
        <dbReference type="ARBA" id="ARBA00022989"/>
    </source>
</evidence>
<evidence type="ECO:0000256" key="4">
    <source>
        <dbReference type="ARBA" id="ARBA00022692"/>
    </source>
</evidence>
<feature type="transmembrane region" description="Helical" evidence="7">
    <location>
        <begin position="59"/>
        <end position="80"/>
    </location>
</feature>
<gene>
    <name evidence="9" type="ORF">HMPREF9449_02580</name>
</gene>
<dbReference type="SUPFAM" id="SSF103473">
    <property type="entry name" value="MFS general substrate transporter"/>
    <property type="match status" value="1"/>
</dbReference>
<accession>H1DJZ4</accession>
<dbReference type="Proteomes" id="UP000004892">
    <property type="component" value="Unassembled WGS sequence"/>
</dbReference>
<feature type="transmembrane region" description="Helical" evidence="7">
    <location>
        <begin position="155"/>
        <end position="181"/>
    </location>
</feature>
<name>H1DJZ4_9BACT</name>
<keyword evidence="6 7" id="KW-0472">Membrane</keyword>
<evidence type="ECO:0000256" key="2">
    <source>
        <dbReference type="ARBA" id="ARBA00022448"/>
    </source>
</evidence>
<evidence type="ECO:0000256" key="6">
    <source>
        <dbReference type="ARBA" id="ARBA00023136"/>
    </source>
</evidence>
<protein>
    <recommendedName>
        <fullName evidence="8">Major facilitator superfamily (MFS) profile domain-containing protein</fullName>
    </recommendedName>
</protein>
<reference evidence="9 10" key="1">
    <citation type="submission" date="2012-01" db="EMBL/GenBank/DDBJ databases">
        <title>The Genome Sequence of Odoribacter laneus YIT 12061.</title>
        <authorList>
            <consortium name="The Broad Institute Genome Sequencing Platform"/>
            <person name="Earl A."/>
            <person name="Ward D."/>
            <person name="Feldgarden M."/>
            <person name="Gevers D."/>
            <person name="Morotomi M."/>
            <person name="Young S.K."/>
            <person name="Zeng Q."/>
            <person name="Gargeya S."/>
            <person name="Fitzgerald M."/>
            <person name="Haas B."/>
            <person name="Abouelleil A."/>
            <person name="Alvarado L."/>
            <person name="Arachchi H.M."/>
            <person name="Berlin A."/>
            <person name="Chapman S.B."/>
            <person name="Gearin G."/>
            <person name="Goldberg J."/>
            <person name="Griggs A."/>
            <person name="Gujja S."/>
            <person name="Hansen M."/>
            <person name="Heiman D."/>
            <person name="Howarth C."/>
            <person name="Larimer J."/>
            <person name="Lui A."/>
            <person name="MacDonald P.J.P."/>
            <person name="McCowen C."/>
            <person name="Montmayeur A."/>
            <person name="Murphy C."/>
            <person name="Neiman D."/>
            <person name="Pearson M."/>
            <person name="Priest M."/>
            <person name="Roberts A."/>
            <person name="Saif S."/>
            <person name="Shea T."/>
            <person name="Sisk P."/>
            <person name="Stolte C."/>
            <person name="Sykes S."/>
            <person name="Wortman J."/>
            <person name="Nusbaum C."/>
            <person name="Birren B."/>
        </authorList>
    </citation>
    <scope>NUCLEOTIDE SEQUENCE [LARGE SCALE GENOMIC DNA]</scope>
    <source>
        <strain evidence="9 10">YIT 12061</strain>
    </source>
</reference>
<keyword evidence="10" id="KW-1185">Reference proteome</keyword>
<dbReference type="RefSeq" id="WP_009137724.1">
    <property type="nucleotide sequence ID" value="NZ_JH594597.1"/>
</dbReference>
<evidence type="ECO:0000313" key="9">
    <source>
        <dbReference type="EMBL" id="EHP45994.1"/>
    </source>
</evidence>
<keyword evidence="2" id="KW-0813">Transport</keyword>
<proteinExistence type="predicted"/>
<dbReference type="AlphaFoldDB" id="H1DJZ4"/>
<feature type="transmembrane region" description="Helical" evidence="7">
    <location>
        <begin position="29"/>
        <end position="53"/>
    </location>
</feature>
<dbReference type="CDD" id="cd06173">
    <property type="entry name" value="MFS_MefA_like"/>
    <property type="match status" value="1"/>
</dbReference>
<evidence type="ECO:0000256" key="3">
    <source>
        <dbReference type="ARBA" id="ARBA00022475"/>
    </source>
</evidence>
<dbReference type="InterPro" id="IPR020846">
    <property type="entry name" value="MFS_dom"/>
</dbReference>
<organism evidence="9 10">
    <name type="scientific">Odoribacter laneus YIT 12061</name>
    <dbReference type="NCBI Taxonomy" id="742817"/>
    <lineage>
        <taxon>Bacteria</taxon>
        <taxon>Pseudomonadati</taxon>
        <taxon>Bacteroidota</taxon>
        <taxon>Bacteroidia</taxon>
        <taxon>Bacteroidales</taxon>
        <taxon>Odoribacteraceae</taxon>
        <taxon>Odoribacter</taxon>
    </lineage>
</organism>
<feature type="transmembrane region" description="Helical" evidence="7">
    <location>
        <begin position="238"/>
        <end position="259"/>
    </location>
</feature>
<evidence type="ECO:0000313" key="10">
    <source>
        <dbReference type="Proteomes" id="UP000004892"/>
    </source>
</evidence>
<feature type="transmembrane region" description="Helical" evidence="7">
    <location>
        <begin position="359"/>
        <end position="381"/>
    </location>
</feature>
<dbReference type="GO" id="GO:0005886">
    <property type="term" value="C:plasma membrane"/>
    <property type="evidence" value="ECO:0007669"/>
    <property type="project" value="UniProtKB-SubCell"/>
</dbReference>